<sequence>MKGKDLWEALGEIDPKYIQEAELSGRSRTGRQKWQAAAACFLVIALGAAIVVPNLLWSQDSILWGGISGDSQDQSGQQTPITGSDSAENTIQISLSDVPVNIISGLPEGEMTDMSYVALMSEDQITWSQEQVESYYGLDFDTLSVPEDLEAVADLSQGMAVWENEDGTMRFDGLLLSYQSTGQEDPEETQRSLSLHGSKIGLLALSDSLYLTEEVKTWNFQGVEITLGYCQMDYGPYDETTHAPAGSYPVYTAEFTYNGAQFRLVGQRLTRREMVTAIATLLSQGEEVEITS</sequence>
<protein>
    <recommendedName>
        <fullName evidence="4">DUF4367 domain-containing protein</fullName>
    </recommendedName>
</protein>
<accession>A0A9D1ISS6</accession>
<evidence type="ECO:0000313" key="3">
    <source>
        <dbReference type="Proteomes" id="UP000824082"/>
    </source>
</evidence>
<dbReference type="EMBL" id="DVMX01000033">
    <property type="protein sequence ID" value="HIU41309.1"/>
    <property type="molecule type" value="Genomic_DNA"/>
</dbReference>
<comment type="caution">
    <text evidence="2">The sequence shown here is derived from an EMBL/GenBank/DDBJ whole genome shotgun (WGS) entry which is preliminary data.</text>
</comment>
<keyword evidence="1" id="KW-1133">Transmembrane helix</keyword>
<dbReference type="Proteomes" id="UP000824082">
    <property type="component" value="Unassembled WGS sequence"/>
</dbReference>
<keyword evidence="1" id="KW-0812">Transmembrane</keyword>
<organism evidence="2 3">
    <name type="scientific">Candidatus Egerieicola faecale</name>
    <dbReference type="NCBI Taxonomy" id="2840774"/>
    <lineage>
        <taxon>Bacteria</taxon>
        <taxon>Bacillati</taxon>
        <taxon>Bacillota</taxon>
        <taxon>Clostridia</taxon>
        <taxon>Eubacteriales</taxon>
        <taxon>Oscillospiraceae</taxon>
        <taxon>Oscillospiraceae incertae sedis</taxon>
        <taxon>Candidatus Egerieicola</taxon>
    </lineage>
</organism>
<dbReference type="AlphaFoldDB" id="A0A9D1ISS6"/>
<evidence type="ECO:0008006" key="4">
    <source>
        <dbReference type="Google" id="ProtNLM"/>
    </source>
</evidence>
<name>A0A9D1ISS6_9FIRM</name>
<proteinExistence type="predicted"/>
<feature type="transmembrane region" description="Helical" evidence="1">
    <location>
        <begin position="36"/>
        <end position="57"/>
    </location>
</feature>
<gene>
    <name evidence="2" type="ORF">IAD19_02010</name>
</gene>
<keyword evidence="1" id="KW-0472">Membrane</keyword>
<reference evidence="2" key="1">
    <citation type="submission" date="2020-10" db="EMBL/GenBank/DDBJ databases">
        <authorList>
            <person name="Gilroy R."/>
        </authorList>
    </citation>
    <scope>NUCLEOTIDE SEQUENCE</scope>
    <source>
        <strain evidence="2">4509</strain>
    </source>
</reference>
<evidence type="ECO:0000256" key="1">
    <source>
        <dbReference type="SAM" id="Phobius"/>
    </source>
</evidence>
<reference evidence="2" key="2">
    <citation type="journal article" date="2021" name="PeerJ">
        <title>Extensive microbial diversity within the chicken gut microbiome revealed by metagenomics and culture.</title>
        <authorList>
            <person name="Gilroy R."/>
            <person name="Ravi A."/>
            <person name="Getino M."/>
            <person name="Pursley I."/>
            <person name="Horton D.L."/>
            <person name="Alikhan N.F."/>
            <person name="Baker D."/>
            <person name="Gharbi K."/>
            <person name="Hall N."/>
            <person name="Watson M."/>
            <person name="Adriaenssens E.M."/>
            <person name="Foster-Nyarko E."/>
            <person name="Jarju S."/>
            <person name="Secka A."/>
            <person name="Antonio M."/>
            <person name="Oren A."/>
            <person name="Chaudhuri R.R."/>
            <person name="La Ragione R."/>
            <person name="Hildebrand F."/>
            <person name="Pallen M.J."/>
        </authorList>
    </citation>
    <scope>NUCLEOTIDE SEQUENCE</scope>
    <source>
        <strain evidence="2">4509</strain>
    </source>
</reference>
<evidence type="ECO:0000313" key="2">
    <source>
        <dbReference type="EMBL" id="HIU41309.1"/>
    </source>
</evidence>